<protein>
    <submittedName>
        <fullName evidence="2">Uncharacterized protein</fullName>
    </submittedName>
</protein>
<dbReference type="EMBL" id="CAXKWB010002315">
    <property type="protein sequence ID" value="CAL4066595.1"/>
    <property type="molecule type" value="Genomic_DNA"/>
</dbReference>
<dbReference type="Proteomes" id="UP001497623">
    <property type="component" value="Unassembled WGS sequence"/>
</dbReference>
<feature type="non-terminal residue" evidence="2">
    <location>
        <position position="590"/>
    </location>
</feature>
<evidence type="ECO:0000256" key="1">
    <source>
        <dbReference type="SAM" id="MobiDB-lite"/>
    </source>
</evidence>
<keyword evidence="3" id="KW-1185">Reference proteome</keyword>
<name>A0AAV2PYD3_MEGNR</name>
<evidence type="ECO:0000313" key="3">
    <source>
        <dbReference type="Proteomes" id="UP001497623"/>
    </source>
</evidence>
<gene>
    <name evidence="2" type="ORF">MNOR_LOCUS5842</name>
</gene>
<comment type="caution">
    <text evidence="2">The sequence shown here is derived from an EMBL/GenBank/DDBJ whole genome shotgun (WGS) entry which is preliminary data.</text>
</comment>
<evidence type="ECO:0000313" key="2">
    <source>
        <dbReference type="EMBL" id="CAL4066595.1"/>
    </source>
</evidence>
<reference evidence="2 3" key="1">
    <citation type="submission" date="2024-05" db="EMBL/GenBank/DDBJ databases">
        <authorList>
            <person name="Wallberg A."/>
        </authorList>
    </citation>
    <scope>NUCLEOTIDE SEQUENCE [LARGE SCALE GENOMIC DNA]</scope>
</reference>
<accession>A0AAV2PYD3</accession>
<dbReference type="AlphaFoldDB" id="A0AAV2PYD3"/>
<organism evidence="2 3">
    <name type="scientific">Meganyctiphanes norvegica</name>
    <name type="common">Northern krill</name>
    <name type="synonym">Thysanopoda norvegica</name>
    <dbReference type="NCBI Taxonomy" id="48144"/>
    <lineage>
        <taxon>Eukaryota</taxon>
        <taxon>Metazoa</taxon>
        <taxon>Ecdysozoa</taxon>
        <taxon>Arthropoda</taxon>
        <taxon>Crustacea</taxon>
        <taxon>Multicrustacea</taxon>
        <taxon>Malacostraca</taxon>
        <taxon>Eumalacostraca</taxon>
        <taxon>Eucarida</taxon>
        <taxon>Euphausiacea</taxon>
        <taxon>Euphausiidae</taxon>
        <taxon>Meganyctiphanes</taxon>
    </lineage>
</organism>
<sequence length="590" mass="65240">MLTESRTESGAYVRTLVPRLSGVSYFFRGVLDHIVFKKKNRNMPKMDQENWCQWDSAKSTEIYQKWSYTVMSQLTNGLFYKENILILGMGLCMSYILKIKGKVHRLKCLKKIWRFLLIEKIILQKAATVRVTSGEPARERLCPSICPSVRPSVRSFRLYVNAALTEEPSNVKDEKSQERERPTHPCVYNYNDGITHKATDKLFPLGSFFHRFALRESIAMLGHIKLEQPSFYCQYAASPVPEHTSMMNNMHSPVQSTQLLGKTGINMNNTGEGGKPCEARALDALPGQDHVARPLIAQHPRQSLSHGYVSSTTVGSVPNYFQDHGTSPTQVKYVENGNDTFSDFVTLVCQEAQNADNSQSRSPFKLQNSYYNSNMLPHQPTPLIARPVPIIKSTADFLDYQKNDSPCPGSPLNVDNSSTSQVISPKQQSVPQSPPLVTSAPQLINYVPMSCSMSTQGNTSSGGTLLNSSGGMRNISSGVITTNSRNAITVASPRWHSGLDTLTEAMDYTAMSTLMPHLTHDSGSSDVIHLGSERYYSGVAQNASSDTATRDTTVAENVGHNISLATLQSHNSSLSLQENNITISSKSQHS</sequence>
<feature type="region of interest" description="Disordered" evidence="1">
    <location>
        <begin position="401"/>
        <end position="420"/>
    </location>
</feature>
<proteinExistence type="predicted"/>